<evidence type="ECO:0000256" key="5">
    <source>
        <dbReference type="ARBA" id="ARBA00022806"/>
    </source>
</evidence>
<dbReference type="AlphaFoldDB" id="A0AA36CAL8"/>
<accession>A0AA36CAL8</accession>
<keyword evidence="12" id="KW-0175">Coiled coil</keyword>
<dbReference type="InterPro" id="IPR004589">
    <property type="entry name" value="DNA_helicase_ATP-dep_RecQ"/>
</dbReference>
<comment type="catalytic activity">
    <reaction evidence="9 11">
        <text>Couples ATP hydrolysis with the unwinding of duplex DNA by translocating in the 3'-5' direction.</text>
        <dbReference type="EC" id="5.6.2.4"/>
    </reaction>
</comment>
<dbReference type="InterPro" id="IPR036388">
    <property type="entry name" value="WH-like_DNA-bd_sf"/>
</dbReference>
<feature type="compositionally biased region" description="Low complexity" evidence="13">
    <location>
        <begin position="186"/>
        <end position="199"/>
    </location>
</feature>
<evidence type="ECO:0000256" key="10">
    <source>
        <dbReference type="ARBA" id="ARBA00049360"/>
    </source>
</evidence>
<dbReference type="InterPro" id="IPR001650">
    <property type="entry name" value="Helicase_C-like"/>
</dbReference>
<keyword evidence="17" id="KW-1185">Reference proteome</keyword>
<evidence type="ECO:0000256" key="2">
    <source>
        <dbReference type="ARBA" id="ARBA00022723"/>
    </source>
</evidence>
<dbReference type="GO" id="GO:0003677">
    <property type="term" value="F:DNA binding"/>
    <property type="evidence" value="ECO:0007669"/>
    <property type="project" value="UniProtKB-KW"/>
</dbReference>
<evidence type="ECO:0000259" key="15">
    <source>
        <dbReference type="PROSITE" id="PS51194"/>
    </source>
</evidence>
<dbReference type="PANTHER" id="PTHR13710:SF105">
    <property type="entry name" value="ATP-DEPENDENT DNA HELICASE Q1"/>
    <property type="match status" value="1"/>
</dbReference>
<reference evidence="16" key="1">
    <citation type="submission" date="2023-06" db="EMBL/GenBank/DDBJ databases">
        <authorList>
            <person name="Delattre M."/>
        </authorList>
    </citation>
    <scope>NUCLEOTIDE SEQUENCE</scope>
    <source>
        <strain evidence="16">AF72</strain>
    </source>
</reference>
<keyword evidence="6 11" id="KW-0067">ATP-binding</keyword>
<dbReference type="GO" id="GO:0005634">
    <property type="term" value="C:nucleus"/>
    <property type="evidence" value="ECO:0007669"/>
    <property type="project" value="UniProtKB-SubCell"/>
</dbReference>
<feature type="non-terminal residue" evidence="16">
    <location>
        <position position="1"/>
    </location>
</feature>
<keyword evidence="11" id="KW-0539">Nucleus</keyword>
<feature type="coiled-coil region" evidence="12">
    <location>
        <begin position="248"/>
        <end position="278"/>
    </location>
</feature>
<dbReference type="GO" id="GO:0000724">
    <property type="term" value="P:double-strand break repair via homologous recombination"/>
    <property type="evidence" value="ECO:0007669"/>
    <property type="project" value="TreeGrafter"/>
</dbReference>
<dbReference type="SMART" id="SM00487">
    <property type="entry name" value="DEXDc"/>
    <property type="match status" value="1"/>
</dbReference>
<dbReference type="GO" id="GO:0016787">
    <property type="term" value="F:hydrolase activity"/>
    <property type="evidence" value="ECO:0007669"/>
    <property type="project" value="UniProtKB-KW"/>
</dbReference>
<dbReference type="GO" id="GO:0043138">
    <property type="term" value="F:3'-5' DNA helicase activity"/>
    <property type="evidence" value="ECO:0007669"/>
    <property type="project" value="UniProtKB-EC"/>
</dbReference>
<feature type="region of interest" description="Disordered" evidence="13">
    <location>
        <begin position="151"/>
        <end position="173"/>
    </location>
</feature>
<dbReference type="GO" id="GO:0005737">
    <property type="term" value="C:cytoplasm"/>
    <property type="evidence" value="ECO:0007669"/>
    <property type="project" value="TreeGrafter"/>
</dbReference>
<evidence type="ECO:0000256" key="9">
    <source>
        <dbReference type="ARBA" id="ARBA00034617"/>
    </source>
</evidence>
<dbReference type="GO" id="GO:0009378">
    <property type="term" value="F:four-way junction helicase activity"/>
    <property type="evidence" value="ECO:0007669"/>
    <property type="project" value="TreeGrafter"/>
</dbReference>
<dbReference type="GO" id="GO:0046872">
    <property type="term" value="F:metal ion binding"/>
    <property type="evidence" value="ECO:0007669"/>
    <property type="project" value="UniProtKB-KW"/>
</dbReference>
<dbReference type="InterPro" id="IPR014001">
    <property type="entry name" value="Helicase_ATP-bd"/>
</dbReference>
<dbReference type="FunFam" id="3.40.50.300:FF:001975">
    <property type="entry name" value="ATP-dependent DNA helicase"/>
    <property type="match status" value="1"/>
</dbReference>
<keyword evidence="8" id="KW-0413">Isomerase</keyword>
<evidence type="ECO:0000256" key="6">
    <source>
        <dbReference type="ARBA" id="ARBA00022840"/>
    </source>
</evidence>
<keyword evidence="2" id="KW-0479">Metal-binding</keyword>
<dbReference type="Pfam" id="PF16124">
    <property type="entry name" value="RecQ_Zn_bind"/>
    <property type="match status" value="1"/>
</dbReference>
<dbReference type="SUPFAM" id="SSF52540">
    <property type="entry name" value="P-loop containing nucleoside triphosphate hydrolases"/>
    <property type="match status" value="1"/>
</dbReference>
<dbReference type="GO" id="GO:0005694">
    <property type="term" value="C:chromosome"/>
    <property type="evidence" value="ECO:0007669"/>
    <property type="project" value="TreeGrafter"/>
</dbReference>
<dbReference type="Pfam" id="PF00270">
    <property type="entry name" value="DEAD"/>
    <property type="match status" value="1"/>
</dbReference>
<feature type="domain" description="Helicase C-terminal" evidence="15">
    <location>
        <begin position="482"/>
        <end position="630"/>
    </location>
</feature>
<dbReference type="PANTHER" id="PTHR13710">
    <property type="entry name" value="DNA HELICASE RECQ FAMILY MEMBER"/>
    <property type="match status" value="1"/>
</dbReference>
<evidence type="ECO:0000256" key="12">
    <source>
        <dbReference type="SAM" id="Coils"/>
    </source>
</evidence>
<keyword evidence="4 11" id="KW-0378">Hydrolase</keyword>
<sequence>MLFRLENDETQISLVCWRLCFRIQQAIENNSQQIASNTSAITSLRSVFEESRLSAWKWNSVDDGPEIKDPTNSIFSQLFIPKPVLPEKHDIGRPKEDPVNFLGSETSILKNLQLQSSDWNGAGVLHKSESAGQLRPIEFTKSFLEGIRQRNGATGETNGGEAKVAPAEPNHENDWVNANTKPTFHPFPSTPAQPAAPTTNRPPPPNQVTSFAAAALKERREINIPKKPEPEETGPRLVPIGKKPPIIIRRLTTQIRGLQRKRNELLETKQMLESLIDSGNSAEDTEGWEQRTFDWTESIDEALKTATINSVLSGNDTLLLMSTGGGKSLCYQLPAVIAKGLTLVVSPLLSLIEDQLLHLKELGIEAATINANTSKEEKLAKSKRFMNKLEKSNEIGYMKLIAIDEVHCCSQWGHDFRPDYKFLNVLKRQFKDVPILGLTATATAAVLDDVKKMLGIPAALVFRSSFNRPNLKYEVFPKTVDGVTVLAKLIKDRFDGQSGIVYCFSRKDTEETADSLRKSGLRAFCYHAYMEDHDRKTVHQRWIAGNVQIIVATVAFGMGIDKPDVRFVIHYTLPKSIENYYQESGRAGRDGQPATCILFWRIQDMFKQSTSVSAERGGVQNLYSVVDYATGASDCRRIALSSHFEEPWETDWCGKKCDICCGEQEAEEVDGYEILENAVAIMKKEKDNPKKSSNGKLTGKMLVDMLVRDNGQKQILIECVLARLLVLGYLAEDFHYTAYSVISYMEAGPKYKQLTAKTLPLKISKALPGTNSRKRPLAE</sequence>
<dbReference type="PROSITE" id="PS51194">
    <property type="entry name" value="HELICASE_CTER"/>
    <property type="match status" value="1"/>
</dbReference>
<feature type="region of interest" description="Disordered" evidence="13">
    <location>
        <begin position="185"/>
        <end position="205"/>
    </location>
</feature>
<evidence type="ECO:0000256" key="8">
    <source>
        <dbReference type="ARBA" id="ARBA00023235"/>
    </source>
</evidence>
<keyword evidence="5 11" id="KW-0347">Helicase</keyword>
<gene>
    <name evidence="16" type="ORF">MSPICULIGERA_LOCUS3320</name>
</gene>
<dbReference type="Gene3D" id="1.10.10.10">
    <property type="entry name" value="Winged helix-like DNA-binding domain superfamily/Winged helix DNA-binding domain"/>
    <property type="match status" value="1"/>
</dbReference>
<dbReference type="CDD" id="cd18794">
    <property type="entry name" value="SF2_C_RecQ"/>
    <property type="match status" value="1"/>
</dbReference>
<keyword evidence="7" id="KW-0238">DNA-binding</keyword>
<dbReference type="EMBL" id="CATQJA010000898">
    <property type="protein sequence ID" value="CAJ0564647.1"/>
    <property type="molecule type" value="Genomic_DNA"/>
</dbReference>
<dbReference type="Proteomes" id="UP001177023">
    <property type="component" value="Unassembled WGS sequence"/>
</dbReference>
<protein>
    <recommendedName>
        <fullName evidence="11">ATP-dependent DNA helicase</fullName>
        <ecNumber evidence="11">5.6.2.4</ecNumber>
    </recommendedName>
</protein>
<evidence type="ECO:0000256" key="3">
    <source>
        <dbReference type="ARBA" id="ARBA00022741"/>
    </source>
</evidence>
<dbReference type="PROSITE" id="PS51192">
    <property type="entry name" value="HELICASE_ATP_BIND_1"/>
    <property type="match status" value="1"/>
</dbReference>
<comment type="subcellular location">
    <subcellularLocation>
        <location evidence="11">Nucleus</location>
    </subcellularLocation>
</comment>
<dbReference type="NCBIfam" id="TIGR00614">
    <property type="entry name" value="recQ_fam"/>
    <property type="match status" value="1"/>
</dbReference>
<dbReference type="SMART" id="SM00490">
    <property type="entry name" value="HELICc"/>
    <property type="match status" value="1"/>
</dbReference>
<dbReference type="InterPro" id="IPR027417">
    <property type="entry name" value="P-loop_NTPase"/>
</dbReference>
<name>A0AA36CAL8_9BILA</name>
<dbReference type="EC" id="5.6.2.4" evidence="11"/>
<evidence type="ECO:0000256" key="1">
    <source>
        <dbReference type="ARBA" id="ARBA00005446"/>
    </source>
</evidence>
<comment type="catalytic activity">
    <reaction evidence="10 11">
        <text>ATP + H2O = ADP + phosphate + H(+)</text>
        <dbReference type="Rhea" id="RHEA:13065"/>
        <dbReference type="ChEBI" id="CHEBI:15377"/>
        <dbReference type="ChEBI" id="CHEBI:15378"/>
        <dbReference type="ChEBI" id="CHEBI:30616"/>
        <dbReference type="ChEBI" id="CHEBI:43474"/>
        <dbReference type="ChEBI" id="CHEBI:456216"/>
    </reaction>
</comment>
<dbReference type="GO" id="GO:0005524">
    <property type="term" value="F:ATP binding"/>
    <property type="evidence" value="ECO:0007669"/>
    <property type="project" value="UniProtKB-KW"/>
</dbReference>
<comment type="caution">
    <text evidence="16">The sequence shown here is derived from an EMBL/GenBank/DDBJ whole genome shotgun (WGS) entry which is preliminary data.</text>
</comment>
<feature type="domain" description="Helicase ATP-binding" evidence="14">
    <location>
        <begin position="308"/>
        <end position="460"/>
    </location>
</feature>
<evidence type="ECO:0000259" key="14">
    <source>
        <dbReference type="PROSITE" id="PS51192"/>
    </source>
</evidence>
<evidence type="ECO:0000256" key="7">
    <source>
        <dbReference type="ARBA" id="ARBA00023125"/>
    </source>
</evidence>
<proteinExistence type="inferred from homology"/>
<evidence type="ECO:0000256" key="13">
    <source>
        <dbReference type="SAM" id="MobiDB-lite"/>
    </source>
</evidence>
<comment type="similarity">
    <text evidence="1 11">Belongs to the helicase family. RecQ subfamily.</text>
</comment>
<evidence type="ECO:0000256" key="4">
    <source>
        <dbReference type="ARBA" id="ARBA00022801"/>
    </source>
</evidence>
<keyword evidence="3 11" id="KW-0547">Nucleotide-binding</keyword>
<dbReference type="Gene3D" id="3.40.50.300">
    <property type="entry name" value="P-loop containing nucleotide triphosphate hydrolases"/>
    <property type="match status" value="2"/>
</dbReference>
<organism evidence="16 17">
    <name type="scientific">Mesorhabditis spiculigera</name>
    <dbReference type="NCBI Taxonomy" id="96644"/>
    <lineage>
        <taxon>Eukaryota</taxon>
        <taxon>Metazoa</taxon>
        <taxon>Ecdysozoa</taxon>
        <taxon>Nematoda</taxon>
        <taxon>Chromadorea</taxon>
        <taxon>Rhabditida</taxon>
        <taxon>Rhabditina</taxon>
        <taxon>Rhabditomorpha</taxon>
        <taxon>Rhabditoidea</taxon>
        <taxon>Rhabditidae</taxon>
        <taxon>Mesorhabditinae</taxon>
        <taxon>Mesorhabditis</taxon>
    </lineage>
</organism>
<evidence type="ECO:0000313" key="17">
    <source>
        <dbReference type="Proteomes" id="UP001177023"/>
    </source>
</evidence>
<dbReference type="InterPro" id="IPR032284">
    <property type="entry name" value="RecQ_Zn-bd"/>
</dbReference>
<evidence type="ECO:0000313" key="16">
    <source>
        <dbReference type="EMBL" id="CAJ0564647.1"/>
    </source>
</evidence>
<dbReference type="Pfam" id="PF00271">
    <property type="entry name" value="Helicase_C"/>
    <property type="match status" value="1"/>
</dbReference>
<dbReference type="InterPro" id="IPR011545">
    <property type="entry name" value="DEAD/DEAH_box_helicase_dom"/>
</dbReference>
<evidence type="ECO:0000256" key="11">
    <source>
        <dbReference type="RuleBase" id="RU364117"/>
    </source>
</evidence>